<dbReference type="AlphaFoldDB" id="A0A085NMW3"/>
<evidence type="ECO:0000313" key="3">
    <source>
        <dbReference type="Proteomes" id="UP000030764"/>
    </source>
</evidence>
<reference evidence="2 3" key="1">
    <citation type="journal article" date="2014" name="Nat. Genet.">
        <title>Genome and transcriptome of the porcine whipworm Trichuris suis.</title>
        <authorList>
            <person name="Jex A.R."/>
            <person name="Nejsum P."/>
            <person name="Schwarz E.M."/>
            <person name="Hu L."/>
            <person name="Young N.D."/>
            <person name="Hall R.S."/>
            <person name="Korhonen P.K."/>
            <person name="Liao S."/>
            <person name="Thamsborg S."/>
            <person name="Xia J."/>
            <person name="Xu P."/>
            <person name="Wang S."/>
            <person name="Scheerlinck J.P."/>
            <person name="Hofmann A."/>
            <person name="Sternberg P.W."/>
            <person name="Wang J."/>
            <person name="Gasser R.B."/>
        </authorList>
    </citation>
    <scope>NUCLEOTIDE SEQUENCE [LARGE SCALE GENOMIC DNA]</scope>
    <source>
        <strain evidence="2">DCEP-RM93F</strain>
        <strain evidence="1">DCEP-RM93M</strain>
    </source>
</reference>
<sequence>MMGMVTKVARMEQMLNVTASEDAKSANVAISARLPTKGRAGFFDKPELAIDSNFCYARRYLARHLKGISVAVQCPCSHGASICETKGVTLIDIVSVCIRSKALIVDPNTENYFYVTGGVCQIRGAKGEFDCICNILSTERRNRALICYSYSQKGTVAATLPLAATMPRRREIVFKVIEAIP</sequence>
<gene>
    <name evidence="1" type="ORF">M513_01238</name>
    <name evidence="2" type="ORF">M514_01238</name>
</gene>
<dbReference type="Proteomes" id="UP000030764">
    <property type="component" value="Unassembled WGS sequence"/>
</dbReference>
<dbReference type="Proteomes" id="UP000030758">
    <property type="component" value="Unassembled WGS sequence"/>
</dbReference>
<dbReference type="EMBL" id="KL363186">
    <property type="protein sequence ID" value="KFD58005.1"/>
    <property type="molecule type" value="Genomic_DNA"/>
</dbReference>
<name>A0A085NMW3_9BILA</name>
<protein>
    <submittedName>
        <fullName evidence="2">Uncharacterized protein</fullName>
    </submittedName>
</protein>
<evidence type="ECO:0000313" key="1">
    <source>
        <dbReference type="EMBL" id="KFD58005.1"/>
    </source>
</evidence>
<keyword evidence="3" id="KW-1185">Reference proteome</keyword>
<accession>A0A085NMW3</accession>
<dbReference type="EMBL" id="KL367485">
    <property type="protein sequence ID" value="KFD70809.1"/>
    <property type="molecule type" value="Genomic_DNA"/>
</dbReference>
<organism evidence="2">
    <name type="scientific">Trichuris suis</name>
    <name type="common">pig whipworm</name>
    <dbReference type="NCBI Taxonomy" id="68888"/>
    <lineage>
        <taxon>Eukaryota</taxon>
        <taxon>Metazoa</taxon>
        <taxon>Ecdysozoa</taxon>
        <taxon>Nematoda</taxon>
        <taxon>Enoplea</taxon>
        <taxon>Dorylaimia</taxon>
        <taxon>Trichinellida</taxon>
        <taxon>Trichuridae</taxon>
        <taxon>Trichuris</taxon>
    </lineage>
</organism>
<evidence type="ECO:0000313" key="2">
    <source>
        <dbReference type="EMBL" id="KFD70809.1"/>
    </source>
</evidence>
<proteinExistence type="predicted"/>